<evidence type="ECO:0000259" key="1">
    <source>
        <dbReference type="Pfam" id="PF09413"/>
    </source>
</evidence>
<dbReference type="Proteomes" id="UP000270856">
    <property type="component" value="Unassembled WGS sequence"/>
</dbReference>
<dbReference type="EMBL" id="RPFJ01000014">
    <property type="protein sequence ID" value="RPD96038.1"/>
    <property type="molecule type" value="Genomic_DNA"/>
</dbReference>
<feature type="domain" description="DUF2007" evidence="1">
    <location>
        <begin position="10"/>
        <end position="73"/>
    </location>
</feature>
<dbReference type="RefSeq" id="WP_123898388.1">
    <property type="nucleotide sequence ID" value="NZ_RPFJ01000014.1"/>
</dbReference>
<protein>
    <submittedName>
        <fullName evidence="2">DUF2007 domain-containing protein</fullName>
    </submittedName>
</protein>
<accession>A0A3N4NNB5</accession>
<sequence>MDDSSKHVEFFTGSLIEIQRLQLDLDENQIPSLVKNNFESGLRSGFYGGSPSQVQLFIFQEDLEKAKPILKKFKKDLEL</sequence>
<reference evidence="2 3" key="1">
    <citation type="submission" date="2018-11" db="EMBL/GenBank/DDBJ databases">
        <title>Aureibaculum marinum gen. nov., sp. nov., a member of the family Flavobacteriaceae isolated from the Bohai Sea.</title>
        <authorList>
            <person name="Ji X."/>
        </authorList>
    </citation>
    <scope>NUCLEOTIDE SEQUENCE [LARGE SCALE GENOMIC DNA]</scope>
    <source>
        <strain evidence="2 3">BH-SD17</strain>
    </source>
</reference>
<dbReference type="OrthoDB" id="1149279at2"/>
<evidence type="ECO:0000313" key="2">
    <source>
        <dbReference type="EMBL" id="RPD96038.1"/>
    </source>
</evidence>
<keyword evidence="3" id="KW-1185">Reference proteome</keyword>
<proteinExistence type="predicted"/>
<evidence type="ECO:0000313" key="3">
    <source>
        <dbReference type="Proteomes" id="UP000270856"/>
    </source>
</evidence>
<dbReference type="Pfam" id="PF09413">
    <property type="entry name" value="DUF2007"/>
    <property type="match status" value="1"/>
</dbReference>
<organism evidence="2 3">
    <name type="scientific">Aureibaculum marinum</name>
    <dbReference type="NCBI Taxonomy" id="2487930"/>
    <lineage>
        <taxon>Bacteria</taxon>
        <taxon>Pseudomonadati</taxon>
        <taxon>Bacteroidota</taxon>
        <taxon>Flavobacteriia</taxon>
        <taxon>Flavobacteriales</taxon>
        <taxon>Flavobacteriaceae</taxon>
        <taxon>Aureibaculum</taxon>
    </lineage>
</organism>
<dbReference type="AlphaFoldDB" id="A0A3N4NNB5"/>
<comment type="caution">
    <text evidence="2">The sequence shown here is derived from an EMBL/GenBank/DDBJ whole genome shotgun (WGS) entry which is preliminary data.</text>
</comment>
<name>A0A3N4NNB5_9FLAO</name>
<gene>
    <name evidence="2" type="ORF">EGM88_11275</name>
</gene>
<dbReference type="InterPro" id="IPR018551">
    <property type="entry name" value="DUF2007"/>
</dbReference>